<evidence type="ECO:0000256" key="1">
    <source>
        <dbReference type="SAM" id="Coils"/>
    </source>
</evidence>
<dbReference type="Gene3D" id="3.30.930.30">
    <property type="match status" value="1"/>
</dbReference>
<dbReference type="EMBL" id="FOSH01000024">
    <property type="protein sequence ID" value="SFK75316.1"/>
    <property type="molecule type" value="Genomic_DNA"/>
</dbReference>
<sequence>MARFQFAHIETYARTASTLSKSSSVKTCYDILAEASRVDEHSRHVLSPSPPELLDGITAQELAENLNLLLENEATEVVLGGEAKKRAVRKDAHVLLAAVYSYPSQSQMCDLDEIRPFFTDCIEFHREKFGSVQSALLHTDEQYLHIHVYTVSNNARKHHPGHIAKELNKSEANSIKSSEAYKNAMSAFQDDFYQSVSQKYGLERIGPMRKRIQSELYQIAKQAKASELAEWIENEMIKKKKKLQDEAERIKQFYDEKRFEVESEYKQFKETNDVSIQELQEKTQLAETEYEDLINQREMIFDILIKNQELISENENYKKRLHEYEEDYGPR</sequence>
<feature type="coiled-coil region" evidence="1">
    <location>
        <begin position="276"/>
        <end position="327"/>
    </location>
</feature>
<accession>A0A1I4C569</accession>
<protein>
    <recommendedName>
        <fullName evidence="4">Plasmid recombination enzyme</fullName>
    </recommendedName>
</protein>
<evidence type="ECO:0008006" key="4">
    <source>
        <dbReference type="Google" id="ProtNLM"/>
    </source>
</evidence>
<keyword evidence="3" id="KW-1185">Reference proteome</keyword>
<dbReference type="OrthoDB" id="6655189at2"/>
<dbReference type="AlphaFoldDB" id="A0A1I4C569"/>
<dbReference type="CDD" id="cd17242">
    <property type="entry name" value="MobM_relaxase"/>
    <property type="match status" value="1"/>
</dbReference>
<proteinExistence type="predicted"/>
<name>A0A1I4C569_9GAMM</name>
<gene>
    <name evidence="2" type="ORF">SAMN04488079_1246</name>
</gene>
<dbReference type="STRING" id="45496.SAMN04488079_1246"/>
<dbReference type="Proteomes" id="UP000198924">
    <property type="component" value="Unassembled WGS sequence"/>
</dbReference>
<reference evidence="3" key="1">
    <citation type="submission" date="2016-10" db="EMBL/GenBank/DDBJ databases">
        <authorList>
            <person name="Varghese N."/>
            <person name="Submissions S."/>
        </authorList>
    </citation>
    <scope>NUCLEOTIDE SEQUENCE [LARGE SCALE GENOMIC DNA]</scope>
    <source>
        <strain evidence="3">DSM 11578</strain>
    </source>
</reference>
<evidence type="ECO:0000313" key="3">
    <source>
        <dbReference type="Proteomes" id="UP000198924"/>
    </source>
</evidence>
<organism evidence="2 3">
    <name type="scientific">Methylophaga sulfidovorans</name>
    <dbReference type="NCBI Taxonomy" id="45496"/>
    <lineage>
        <taxon>Bacteria</taxon>
        <taxon>Pseudomonadati</taxon>
        <taxon>Pseudomonadota</taxon>
        <taxon>Gammaproteobacteria</taxon>
        <taxon>Thiotrichales</taxon>
        <taxon>Piscirickettsiaceae</taxon>
        <taxon>Methylophaga</taxon>
    </lineage>
</organism>
<evidence type="ECO:0000313" key="2">
    <source>
        <dbReference type="EMBL" id="SFK75316.1"/>
    </source>
</evidence>
<dbReference type="RefSeq" id="WP_091716052.1">
    <property type="nucleotide sequence ID" value="NZ_FOSH01000024.1"/>
</dbReference>
<keyword evidence="1" id="KW-0175">Coiled coil</keyword>